<dbReference type="Proteomes" id="UP000595897">
    <property type="component" value="Chromosome"/>
</dbReference>
<dbReference type="CDD" id="cd01335">
    <property type="entry name" value="Radical_SAM"/>
    <property type="match status" value="1"/>
</dbReference>
<dbReference type="PROSITE" id="PS51918">
    <property type="entry name" value="RADICAL_SAM"/>
    <property type="match status" value="1"/>
</dbReference>
<sequence>MNYLPIKTLYIELTHSCNQHCNHCYLDGGLHHDITEMTTDQIKEIIKEFKDQGGRYLIITGGEPIMRNDIFEILYYIEELEIPFSFASNSLGMNESRLRKLSSYKNLDTYFTSLLGVNATEHQAIAGKDSFDKVMHAIEYMDRKGITTYVQITLAKDYQKEIENIANLLLPFQHCMMKFTPIGTLGIKSDKEKSENEKLLVPRDSFAEFHKRITLLQEQYPNRIDNPNIQNYQQIKEIIADYENEELYTLNYGFLAIRPNGDMSFSCDMGNPYVFGKAYESIQIPIDQKLKDYIEVLRKAEKNTLEDAKKGILEIDVSVDQYIINDVYLHIPKYEELDYRKNLMLQPDTMEYNKGCNINHEGYDSVTGCIQFLDEDMSNWYQTWINQTSHPSNYYYAYIVRKYDEVFLGEVNLHKNQKKDWYEMGVVIEAKYRGLGYSKEALRQLLEVAFEKLNARAVHNCFEETRVAALRLHEAVGFKRVTQENGMVDLLITREQFFLS</sequence>
<dbReference type="InterPro" id="IPR058240">
    <property type="entry name" value="rSAM_sf"/>
</dbReference>
<accession>A0A7R7IEX5</accession>
<dbReference type="GO" id="GO:0051536">
    <property type="term" value="F:iron-sulfur cluster binding"/>
    <property type="evidence" value="ECO:0007669"/>
    <property type="project" value="UniProtKB-KW"/>
</dbReference>
<reference evidence="7 8" key="1">
    <citation type="submission" date="2020-11" db="EMBL/GenBank/DDBJ databases">
        <title>Draft genome sequencing of a Lachnospiraceae strain isolated from anoxic soil subjected to BSD treatment.</title>
        <authorList>
            <person name="Uek A."/>
            <person name="Tonouchi A."/>
        </authorList>
    </citation>
    <scope>NUCLEOTIDE SEQUENCE [LARGE SCALE GENOMIC DNA]</scope>
    <source>
        <strain evidence="7 8">TB5</strain>
    </source>
</reference>
<dbReference type="InterPro" id="IPR013785">
    <property type="entry name" value="Aldolase_TIM"/>
</dbReference>
<keyword evidence="8" id="KW-1185">Reference proteome</keyword>
<organism evidence="7 8">
    <name type="scientific">Anaeromicropila herbilytica</name>
    <dbReference type="NCBI Taxonomy" id="2785025"/>
    <lineage>
        <taxon>Bacteria</taxon>
        <taxon>Bacillati</taxon>
        <taxon>Bacillota</taxon>
        <taxon>Clostridia</taxon>
        <taxon>Lachnospirales</taxon>
        <taxon>Lachnospiraceae</taxon>
        <taxon>Anaeromicropila</taxon>
    </lineage>
</organism>
<evidence type="ECO:0000259" key="5">
    <source>
        <dbReference type="PROSITE" id="PS51186"/>
    </source>
</evidence>
<dbReference type="InterPro" id="IPR016181">
    <property type="entry name" value="Acyl_CoA_acyltransferase"/>
</dbReference>
<dbReference type="Pfam" id="PF13302">
    <property type="entry name" value="Acetyltransf_3"/>
    <property type="match status" value="1"/>
</dbReference>
<evidence type="ECO:0000313" key="8">
    <source>
        <dbReference type="Proteomes" id="UP000595897"/>
    </source>
</evidence>
<keyword evidence="4" id="KW-0411">Iron-sulfur</keyword>
<dbReference type="KEGG" id="ahb:bsdtb5_38790"/>
<keyword evidence="3" id="KW-0408">Iron</keyword>
<protein>
    <submittedName>
        <fullName evidence="7">Uncharacterized protein</fullName>
    </submittedName>
</protein>
<dbReference type="InterPro" id="IPR050377">
    <property type="entry name" value="Radical_SAM_PqqE_MftC-like"/>
</dbReference>
<dbReference type="InterPro" id="IPR000182">
    <property type="entry name" value="GNAT_dom"/>
</dbReference>
<dbReference type="Gene3D" id="3.20.20.70">
    <property type="entry name" value="Aldolase class I"/>
    <property type="match status" value="1"/>
</dbReference>
<gene>
    <name evidence="7" type="ORF">bsdtb5_38790</name>
</gene>
<dbReference type="SUPFAM" id="SSF102114">
    <property type="entry name" value="Radical SAM enzymes"/>
    <property type="match status" value="1"/>
</dbReference>
<feature type="domain" description="N-acetyltransferase" evidence="5">
    <location>
        <begin position="343"/>
        <end position="495"/>
    </location>
</feature>
<dbReference type="PANTHER" id="PTHR11228">
    <property type="entry name" value="RADICAL SAM DOMAIN PROTEIN"/>
    <property type="match status" value="1"/>
</dbReference>
<evidence type="ECO:0000256" key="4">
    <source>
        <dbReference type="ARBA" id="ARBA00023014"/>
    </source>
</evidence>
<evidence type="ECO:0000313" key="7">
    <source>
        <dbReference type="EMBL" id="BCN32584.1"/>
    </source>
</evidence>
<dbReference type="EMBL" id="AP024169">
    <property type="protein sequence ID" value="BCN32584.1"/>
    <property type="molecule type" value="Genomic_DNA"/>
</dbReference>
<dbReference type="Pfam" id="PF04055">
    <property type="entry name" value="Radical_SAM"/>
    <property type="match status" value="1"/>
</dbReference>
<dbReference type="GO" id="GO:0016747">
    <property type="term" value="F:acyltransferase activity, transferring groups other than amino-acyl groups"/>
    <property type="evidence" value="ECO:0007669"/>
    <property type="project" value="InterPro"/>
</dbReference>
<dbReference type="Gene3D" id="3.40.630.30">
    <property type="match status" value="1"/>
</dbReference>
<dbReference type="AlphaFoldDB" id="A0A7R7IEX5"/>
<evidence type="ECO:0000259" key="6">
    <source>
        <dbReference type="PROSITE" id="PS51918"/>
    </source>
</evidence>
<dbReference type="PROSITE" id="PS51186">
    <property type="entry name" value="GNAT"/>
    <property type="match status" value="1"/>
</dbReference>
<dbReference type="GO" id="GO:0046872">
    <property type="term" value="F:metal ion binding"/>
    <property type="evidence" value="ECO:0007669"/>
    <property type="project" value="UniProtKB-KW"/>
</dbReference>
<dbReference type="RefSeq" id="WP_271713624.1">
    <property type="nucleotide sequence ID" value="NZ_AP024169.1"/>
</dbReference>
<keyword evidence="1" id="KW-0949">S-adenosyl-L-methionine</keyword>
<keyword evidence="2" id="KW-0479">Metal-binding</keyword>
<dbReference type="InterPro" id="IPR007197">
    <property type="entry name" value="rSAM"/>
</dbReference>
<evidence type="ECO:0000256" key="3">
    <source>
        <dbReference type="ARBA" id="ARBA00023004"/>
    </source>
</evidence>
<evidence type="ECO:0000256" key="2">
    <source>
        <dbReference type="ARBA" id="ARBA00022723"/>
    </source>
</evidence>
<feature type="domain" description="Radical SAM core" evidence="6">
    <location>
        <begin position="3"/>
        <end position="216"/>
    </location>
</feature>
<proteinExistence type="predicted"/>
<dbReference type="PANTHER" id="PTHR11228:SF7">
    <property type="entry name" value="PQQA PEPTIDE CYCLASE"/>
    <property type="match status" value="1"/>
</dbReference>
<dbReference type="SFLD" id="SFLDG01067">
    <property type="entry name" value="SPASM/twitch_domain_containing"/>
    <property type="match status" value="1"/>
</dbReference>
<dbReference type="SFLD" id="SFLDS00029">
    <property type="entry name" value="Radical_SAM"/>
    <property type="match status" value="1"/>
</dbReference>
<name>A0A7R7IEX5_9FIRM</name>
<evidence type="ECO:0000256" key="1">
    <source>
        <dbReference type="ARBA" id="ARBA00022691"/>
    </source>
</evidence>
<dbReference type="SUPFAM" id="SSF55729">
    <property type="entry name" value="Acyl-CoA N-acyltransferases (Nat)"/>
    <property type="match status" value="1"/>
</dbReference>